<reference evidence="9 10" key="1">
    <citation type="submission" date="2019-11" db="EMBL/GenBank/DDBJ databases">
        <title>Comparative genomics of hydrocarbon-degrading Desulfosarcina strains.</title>
        <authorList>
            <person name="Watanabe M."/>
            <person name="Kojima H."/>
            <person name="Fukui M."/>
        </authorList>
    </citation>
    <scope>NUCLEOTIDE SEQUENCE [LARGE SCALE GENOMIC DNA]</scope>
    <source>
        <strain evidence="9 10">28bB2T</strain>
    </source>
</reference>
<evidence type="ECO:0000313" key="9">
    <source>
        <dbReference type="EMBL" id="BBO84623.1"/>
    </source>
</evidence>
<feature type="transmembrane region" description="Helical" evidence="8">
    <location>
        <begin position="234"/>
        <end position="252"/>
    </location>
</feature>
<evidence type="ECO:0000256" key="7">
    <source>
        <dbReference type="ARBA" id="ARBA00023136"/>
    </source>
</evidence>
<dbReference type="KEGG" id="dov:DSCO28_51890"/>
<keyword evidence="7 8" id="KW-0472">Membrane</keyword>
<name>A0A5K7ZWI4_9BACT</name>
<comment type="similarity">
    <text evidence="2 8">Belongs to the 4-toluene sulfonate uptake permease (TSUP) (TC 2.A.102) family.</text>
</comment>
<keyword evidence="4 8" id="KW-1003">Cell membrane</keyword>
<dbReference type="InterPro" id="IPR052017">
    <property type="entry name" value="TSUP"/>
</dbReference>
<dbReference type="PANTHER" id="PTHR30269">
    <property type="entry name" value="TRANSMEMBRANE PROTEIN YFCA"/>
    <property type="match status" value="1"/>
</dbReference>
<dbReference type="EMBL" id="AP021876">
    <property type="protein sequence ID" value="BBO84623.1"/>
    <property type="molecule type" value="Genomic_DNA"/>
</dbReference>
<feature type="transmembrane region" description="Helical" evidence="8">
    <location>
        <begin position="105"/>
        <end position="123"/>
    </location>
</feature>
<dbReference type="InterPro" id="IPR002781">
    <property type="entry name" value="TM_pro_TauE-like"/>
</dbReference>
<dbReference type="GO" id="GO:0005886">
    <property type="term" value="C:plasma membrane"/>
    <property type="evidence" value="ECO:0007669"/>
    <property type="project" value="UniProtKB-SubCell"/>
</dbReference>
<feature type="transmembrane region" description="Helical" evidence="8">
    <location>
        <begin position="135"/>
        <end position="152"/>
    </location>
</feature>
<evidence type="ECO:0000256" key="2">
    <source>
        <dbReference type="ARBA" id="ARBA00009142"/>
    </source>
</evidence>
<evidence type="ECO:0000256" key="3">
    <source>
        <dbReference type="ARBA" id="ARBA00022448"/>
    </source>
</evidence>
<gene>
    <name evidence="9" type="ORF">DSCO28_51890</name>
</gene>
<dbReference type="AlphaFoldDB" id="A0A5K7ZWI4"/>
<evidence type="ECO:0000256" key="1">
    <source>
        <dbReference type="ARBA" id="ARBA00004651"/>
    </source>
</evidence>
<dbReference type="Pfam" id="PF01925">
    <property type="entry name" value="TauE"/>
    <property type="match status" value="1"/>
</dbReference>
<protein>
    <recommendedName>
        <fullName evidence="8">Probable membrane transporter protein</fullName>
    </recommendedName>
</protein>
<keyword evidence="5 8" id="KW-0812">Transmembrane</keyword>
<dbReference type="Proteomes" id="UP000425960">
    <property type="component" value="Chromosome"/>
</dbReference>
<keyword evidence="6 8" id="KW-1133">Transmembrane helix</keyword>
<evidence type="ECO:0000256" key="6">
    <source>
        <dbReference type="ARBA" id="ARBA00022989"/>
    </source>
</evidence>
<keyword evidence="3" id="KW-0813">Transport</keyword>
<evidence type="ECO:0000256" key="5">
    <source>
        <dbReference type="ARBA" id="ARBA00022692"/>
    </source>
</evidence>
<evidence type="ECO:0000256" key="8">
    <source>
        <dbReference type="RuleBase" id="RU363041"/>
    </source>
</evidence>
<evidence type="ECO:0000256" key="4">
    <source>
        <dbReference type="ARBA" id="ARBA00022475"/>
    </source>
</evidence>
<feature type="transmembrane region" description="Helical" evidence="8">
    <location>
        <begin position="80"/>
        <end position="99"/>
    </location>
</feature>
<feature type="transmembrane region" description="Helical" evidence="8">
    <location>
        <begin position="158"/>
        <end position="176"/>
    </location>
</feature>
<accession>A0A5K7ZWI4</accession>
<dbReference type="PANTHER" id="PTHR30269:SF25">
    <property type="entry name" value="MEMBRANE TRANSPORTER PROTEIN-RELATED"/>
    <property type="match status" value="1"/>
</dbReference>
<organism evidence="9 10">
    <name type="scientific">Desulfosarcina ovata subsp. sediminis</name>
    <dbReference type="NCBI Taxonomy" id="885957"/>
    <lineage>
        <taxon>Bacteria</taxon>
        <taxon>Pseudomonadati</taxon>
        <taxon>Thermodesulfobacteriota</taxon>
        <taxon>Desulfobacteria</taxon>
        <taxon>Desulfobacterales</taxon>
        <taxon>Desulfosarcinaceae</taxon>
        <taxon>Desulfosarcina</taxon>
    </lineage>
</organism>
<evidence type="ECO:0000313" key="10">
    <source>
        <dbReference type="Proteomes" id="UP000425960"/>
    </source>
</evidence>
<proteinExistence type="inferred from homology"/>
<sequence length="258" mass="27276">MPPMESLSFSALLVLWLAGLLAGFVDSIAGGGGIISLPALLATGMPPHLALGTNKLQGTFGSMTAAVNYTRKGLVNLREIPSGVVFTALGALAGTVSVQLIAADFLRHIILILLVGVFLYTFFTPDLGRLDRRPFITAPVFFGCAGLLLGFYDGFFGPGTGSFWTIALVMLLGLNLRKATAHTKIFNFTSNIVALGAFFAGHNVVISAGLLMGLAQMLGAFLGSRLVIRRGTGFVRIFFLVVVAATIVKLAYTTYLAR</sequence>
<comment type="subcellular location">
    <subcellularLocation>
        <location evidence="1 8">Cell membrane</location>
        <topology evidence="1 8">Multi-pass membrane protein</topology>
    </subcellularLocation>
</comment>
<feature type="transmembrane region" description="Helical" evidence="8">
    <location>
        <begin position="188"/>
        <end position="214"/>
    </location>
</feature>